<evidence type="ECO:0000313" key="2">
    <source>
        <dbReference type="Proteomes" id="UP000827872"/>
    </source>
</evidence>
<sequence>MGIILLLILMELQYSAEYDDEGNLVVDLNGLPECNSEVTFSPAALVLALHFTSHNIIHRKSKSIETGALHKNSWAFLKVQDFMDDSTNVFSGHEADIGVTTESYVVYEEDYEFFETTLPPSTTTTTEALPEIGFPEFSHVGSDPLSEYDAAGKKRFSAPYVIYLNKDLAAPCSLTEALDHFQVENLNEIIPAGLQDMNVHPQKAPHNITIVAVEGCHSFVIVDWAKPMHGDLVTGYLVYSASYDDFLRNKWSTKTAGSTHLPIENLKPNTRPSFPQAPDGLGTIPDHSSPITFPPEEEYSGDEDEEFPDVNRFSDSNPTQISPLDVLSRKTLPS</sequence>
<accession>A0ACB8GB57</accession>
<dbReference type="Proteomes" id="UP000827872">
    <property type="component" value="Linkage Group LG01"/>
</dbReference>
<evidence type="ECO:0000313" key="1">
    <source>
        <dbReference type="EMBL" id="KAH8017000.1"/>
    </source>
</evidence>
<comment type="caution">
    <text evidence="1">The sequence shown here is derived from an EMBL/GenBank/DDBJ whole genome shotgun (WGS) entry which is preliminary data.</text>
</comment>
<reference evidence="1" key="1">
    <citation type="submission" date="2021-08" db="EMBL/GenBank/DDBJ databases">
        <title>The first chromosome-level gecko genome reveals the dynamic sex chromosomes of Neotropical dwarf geckos (Sphaerodactylidae: Sphaerodactylus).</title>
        <authorList>
            <person name="Pinto B.J."/>
            <person name="Keating S.E."/>
            <person name="Gamble T."/>
        </authorList>
    </citation>
    <scope>NUCLEOTIDE SEQUENCE</scope>
    <source>
        <strain evidence="1">TG3544</strain>
    </source>
</reference>
<protein>
    <submittedName>
        <fullName evidence="1">Uncharacterized protein</fullName>
    </submittedName>
</protein>
<name>A0ACB8GB57_9SAUR</name>
<dbReference type="EMBL" id="CM037614">
    <property type="protein sequence ID" value="KAH8017000.1"/>
    <property type="molecule type" value="Genomic_DNA"/>
</dbReference>
<proteinExistence type="predicted"/>
<keyword evidence="2" id="KW-1185">Reference proteome</keyword>
<organism evidence="1 2">
    <name type="scientific">Sphaerodactylus townsendi</name>
    <dbReference type="NCBI Taxonomy" id="933632"/>
    <lineage>
        <taxon>Eukaryota</taxon>
        <taxon>Metazoa</taxon>
        <taxon>Chordata</taxon>
        <taxon>Craniata</taxon>
        <taxon>Vertebrata</taxon>
        <taxon>Euteleostomi</taxon>
        <taxon>Lepidosauria</taxon>
        <taxon>Squamata</taxon>
        <taxon>Bifurcata</taxon>
        <taxon>Gekkota</taxon>
        <taxon>Sphaerodactylidae</taxon>
        <taxon>Sphaerodactylus</taxon>
    </lineage>
</organism>
<gene>
    <name evidence="1" type="ORF">K3G42_025220</name>
</gene>